<sequence>MSILPDFTSIKDINYGEDPVFDAWLLHFMTANHLESFMDPMKNASPEQLRFMVALEDDQVFAPCSDWQFKRLVTPGLEADLLKVYVYVWKTLVKLVKTHVSDQYQRRLILNLCRHKFQQALDSSILIPWRLLKGMVTIFLSRSGLDDPYRNRKNILFSRGKAFVESDFFRRAIESCPFPVPKCDCLQDMRFELDMIEMERLFRLASLPDQWSQNLFSGDSCHFSTLYSRDEVDFSSVRKVLNKNETSLKILYLPDETGGLMADLYIIKSLLRQGHSVILSLREGFCFDDPTFWDRDNDPLLAEALKGALFISEDRISKNDLLAALRQNPFVVISDGTRERLNLIRCSVTFARAWKESDLILAKGWGNRRRLIGNTHLFTRDVICFYRTIEGRFKLEFKAKSEKIYKFSEADISAKADKIIAEMQQARAERKAVMFYSGIVGSIPGQVDTAIDVLKTFVAYLRDRLADTYIINPAEHFEEGMDADDLMFMWEKVQRSGFITVWRFQTYADIEKSFELKGQKVPPVWAGKDATYSTGCTKEMHIAQDVQLRHRELQIIGPSSDKFLRRREYGVGRFSDVVIEP</sequence>
<dbReference type="SUPFAM" id="SSF111321">
    <property type="entry name" value="AF1104-like"/>
    <property type="match status" value="1"/>
</dbReference>
<dbReference type="Pfam" id="PF01937">
    <property type="entry name" value="ARMT1-like_dom"/>
    <property type="match status" value="1"/>
</dbReference>
<evidence type="ECO:0000313" key="3">
    <source>
        <dbReference type="Proteomes" id="UP000010808"/>
    </source>
</evidence>
<dbReference type="EMBL" id="FO203522">
    <property type="protein sequence ID" value="CCO23996.1"/>
    <property type="molecule type" value="Genomic_DNA"/>
</dbReference>
<dbReference type="OrthoDB" id="5409427at2"/>
<proteinExistence type="predicted"/>
<accession>L0REM7</accession>
<keyword evidence="3" id="KW-1185">Reference proteome</keyword>
<gene>
    <name evidence="2" type="ORF">DESAM_21719</name>
</gene>
<dbReference type="AlphaFoldDB" id="L0REM7"/>
<dbReference type="eggNOG" id="COG1578">
    <property type="taxonomic scope" value="Bacteria"/>
</dbReference>
<dbReference type="RefSeq" id="WP_015336599.1">
    <property type="nucleotide sequence ID" value="NC_020055.1"/>
</dbReference>
<evidence type="ECO:0000313" key="2">
    <source>
        <dbReference type="EMBL" id="CCO23996.1"/>
    </source>
</evidence>
<dbReference type="InterPro" id="IPR036075">
    <property type="entry name" value="ARMT-1-like_metal-bd_sf"/>
</dbReference>
<dbReference type="InterPro" id="IPR002791">
    <property type="entry name" value="ARMT1-like_metal-bd"/>
</dbReference>
<dbReference type="Proteomes" id="UP000010808">
    <property type="component" value="Chromosome"/>
</dbReference>
<protein>
    <recommendedName>
        <fullName evidence="1">Damage-control phosphatase ARMT1-like metal-binding domain-containing protein</fullName>
    </recommendedName>
</protein>
<dbReference type="STRING" id="1121451.DESAM_21719"/>
<evidence type="ECO:0000259" key="1">
    <source>
        <dbReference type="Pfam" id="PF01937"/>
    </source>
</evidence>
<dbReference type="PATRIC" id="fig|1121451.3.peg.1960"/>
<name>L0REM7_9BACT</name>
<organism evidence="2 3">
    <name type="scientific">Maridesulfovibrio hydrothermalis AM13 = DSM 14728</name>
    <dbReference type="NCBI Taxonomy" id="1121451"/>
    <lineage>
        <taxon>Bacteria</taxon>
        <taxon>Pseudomonadati</taxon>
        <taxon>Thermodesulfobacteriota</taxon>
        <taxon>Desulfovibrionia</taxon>
        <taxon>Desulfovibrionales</taxon>
        <taxon>Desulfovibrionaceae</taxon>
        <taxon>Maridesulfovibrio</taxon>
    </lineage>
</organism>
<reference evidence="2 3" key="1">
    <citation type="submission" date="2012-10" db="EMBL/GenBank/DDBJ databases">
        <authorList>
            <person name="Genoscope - CEA"/>
        </authorList>
    </citation>
    <scope>NUCLEOTIDE SEQUENCE [LARGE SCALE GENOMIC DNA]</scope>
    <source>
        <strain evidence="3">AM13 / DSM 14728</strain>
    </source>
</reference>
<dbReference type="HOGENOM" id="CLU_465199_0_0_7"/>
<dbReference type="Gene3D" id="3.40.50.10880">
    <property type="entry name" value="Uncharacterised protein PF01937, DUF89, domain 3"/>
    <property type="match status" value="1"/>
</dbReference>
<feature type="domain" description="Damage-control phosphatase ARMT1-like metal-binding" evidence="1">
    <location>
        <begin position="233"/>
        <end position="389"/>
    </location>
</feature>
<dbReference type="KEGG" id="dhy:DESAM_21719"/>